<dbReference type="Proteomes" id="UP000092716">
    <property type="component" value="Chromosome 1"/>
</dbReference>
<evidence type="ECO:0008006" key="3">
    <source>
        <dbReference type="Google" id="ProtNLM"/>
    </source>
</evidence>
<dbReference type="EMBL" id="CP016239">
    <property type="protein sequence ID" value="ANQ05902.1"/>
    <property type="molecule type" value="Genomic_DNA"/>
</dbReference>
<dbReference type="RefSeq" id="XP_019912597.1">
    <property type="nucleotide sequence ID" value="XM_020056906.1"/>
</dbReference>
<dbReference type="GeneID" id="30906808"/>
<evidence type="ECO:0000313" key="1">
    <source>
        <dbReference type="EMBL" id="ANQ05902.1"/>
    </source>
</evidence>
<protein>
    <recommendedName>
        <fullName evidence="3">Replication factor A protein 3</fullName>
    </recommendedName>
</protein>
<dbReference type="SUPFAM" id="SSF50249">
    <property type="entry name" value="Nucleic acid-binding proteins"/>
    <property type="match status" value="1"/>
</dbReference>
<accession>A0A1B1DT25</accession>
<gene>
    <name evidence="1" type="ORF">PCOAH_00000890</name>
</gene>
<keyword evidence="2" id="KW-1185">Reference proteome</keyword>
<evidence type="ECO:0000313" key="2">
    <source>
        <dbReference type="Proteomes" id="UP000092716"/>
    </source>
</evidence>
<dbReference type="InterPro" id="IPR012340">
    <property type="entry name" value="NA-bd_OB-fold"/>
</dbReference>
<dbReference type="AlphaFoldDB" id="A0A1B1DT25"/>
<reference evidence="2" key="1">
    <citation type="submission" date="2016-06" db="EMBL/GenBank/DDBJ databases">
        <title>First high quality genome sequence of Plasmodium coatneyi using continuous long reads from single molecule, real-time sequencing.</title>
        <authorList>
            <person name="Chien J.-T."/>
            <person name="Pakala S.B."/>
            <person name="Geraldo J.A."/>
            <person name="Lapp S.A."/>
            <person name="Barnwell J.W."/>
            <person name="Kissinger J.C."/>
            <person name="Galinski M.R."/>
            <person name="Humphrey J.C."/>
        </authorList>
    </citation>
    <scope>NUCLEOTIDE SEQUENCE [LARGE SCALE GENOMIC DNA]</scope>
    <source>
        <strain evidence="2">Hackeri</strain>
    </source>
</reference>
<dbReference type="OrthoDB" id="368957at2759"/>
<dbReference type="Gene3D" id="2.40.50.140">
    <property type="entry name" value="Nucleic acid-binding proteins"/>
    <property type="match status" value="1"/>
</dbReference>
<proteinExistence type="predicted"/>
<dbReference type="VEuPathDB" id="PlasmoDB:PCOAH_00000890"/>
<dbReference type="KEGG" id="pcot:PCOAH_00000890"/>
<sequence length="149" mass="17135">MMSDIDNLDQTTHDGGTYDEKNFDAYEKYDQDKDDEMLRQLKVGKLISEKYLSDFINQDVFFIGEIVDRQDNKITLKSVNGNNVDCVIRDKLVNADVKYVGIKGTVSDDLKIIETRGITYLDEVNFEVVNAYVDIFMENANSEIFLSSY</sequence>
<organism evidence="1 2">
    <name type="scientific">Plasmodium coatneyi</name>
    <dbReference type="NCBI Taxonomy" id="208452"/>
    <lineage>
        <taxon>Eukaryota</taxon>
        <taxon>Sar</taxon>
        <taxon>Alveolata</taxon>
        <taxon>Apicomplexa</taxon>
        <taxon>Aconoidasida</taxon>
        <taxon>Haemosporida</taxon>
        <taxon>Plasmodiidae</taxon>
        <taxon>Plasmodium</taxon>
    </lineage>
</organism>
<name>A0A1B1DT25_9APIC</name>